<dbReference type="STRING" id="1312852.EG19_11080"/>
<comment type="caution">
    <text evidence="2">The sequence shown here is derived from an EMBL/GenBank/DDBJ whole genome shotgun (WGS) entry which is preliminary data.</text>
</comment>
<accession>A0A062XPJ3</accession>
<evidence type="ECO:0000313" key="3">
    <source>
        <dbReference type="Proteomes" id="UP000027284"/>
    </source>
</evidence>
<evidence type="ECO:0000313" key="2">
    <source>
        <dbReference type="EMBL" id="KDA54507.1"/>
    </source>
</evidence>
<feature type="compositionally biased region" description="Pro residues" evidence="1">
    <location>
        <begin position="46"/>
        <end position="55"/>
    </location>
</feature>
<organism evidence="2 3">
    <name type="scientific">Thermoanaerobaculum aquaticum</name>
    <dbReference type="NCBI Taxonomy" id="1312852"/>
    <lineage>
        <taxon>Bacteria</taxon>
        <taxon>Pseudomonadati</taxon>
        <taxon>Acidobacteriota</taxon>
        <taxon>Thermoanaerobaculia</taxon>
        <taxon>Thermoanaerobaculales</taxon>
        <taxon>Thermoanaerobaculaceae</taxon>
        <taxon>Thermoanaerobaculum</taxon>
    </lineage>
</organism>
<reference evidence="2 3" key="1">
    <citation type="submission" date="2014-04" db="EMBL/GenBank/DDBJ databases">
        <title>The Genome Sequence of Thermoanaerobaculum aquaticum MP-01, The First Cultivated Group 23 Acidobacterium.</title>
        <authorList>
            <person name="Stamps B.W."/>
            <person name="Losey N.A."/>
            <person name="Lawson P.A."/>
            <person name="Stevenson B.S."/>
        </authorList>
    </citation>
    <scope>NUCLEOTIDE SEQUENCE [LARGE SCALE GENOMIC DNA]</scope>
    <source>
        <strain evidence="2 3">MP-01</strain>
    </source>
</reference>
<feature type="compositionally biased region" description="Pro residues" evidence="1">
    <location>
        <begin position="69"/>
        <end position="102"/>
    </location>
</feature>
<dbReference type="Proteomes" id="UP000027284">
    <property type="component" value="Unassembled WGS sequence"/>
</dbReference>
<sequence>MALAVLLVVALAFTVVWRLRPGLVQKVLPGGEKRVVLSRFEVPHLPAAPAPPPPLTEGAGRNLFTFGAPPTPTPDPRPTPTPVPPPPVTPGPPRPTPTPPGVLLPDGRRLPPPPPFSLPYLGWLGPRERPVAVFREGNDVLVVPVGSVVKEKFVVREVGPTAVTIGYLGYPENITTQVPLAR</sequence>
<keyword evidence="3" id="KW-1185">Reference proteome</keyword>
<proteinExistence type="predicted"/>
<protein>
    <submittedName>
        <fullName evidence="2">Uncharacterized protein</fullName>
    </submittedName>
</protein>
<name>A0A062XPJ3_9BACT</name>
<dbReference type="EMBL" id="JMFG01000007">
    <property type="protein sequence ID" value="KDA54507.1"/>
    <property type="molecule type" value="Genomic_DNA"/>
</dbReference>
<evidence type="ECO:0000256" key="1">
    <source>
        <dbReference type="SAM" id="MobiDB-lite"/>
    </source>
</evidence>
<dbReference type="AlphaFoldDB" id="A0A062XPJ3"/>
<feature type="region of interest" description="Disordered" evidence="1">
    <location>
        <begin position="46"/>
        <end position="109"/>
    </location>
</feature>
<gene>
    <name evidence="2" type="ORF">EG19_11080</name>
</gene>